<evidence type="ECO:0000313" key="3">
    <source>
        <dbReference type="Proteomes" id="UP000600547"/>
    </source>
</evidence>
<dbReference type="Proteomes" id="UP000600547">
    <property type="component" value="Unassembled WGS sequence"/>
</dbReference>
<keyword evidence="1" id="KW-0732">Signal</keyword>
<keyword evidence="3" id="KW-1185">Reference proteome</keyword>
<reference evidence="3" key="1">
    <citation type="journal article" date="2019" name="Int. J. Syst. Evol. Microbiol.">
        <title>The Global Catalogue of Microorganisms (GCM) 10K type strain sequencing project: providing services to taxonomists for standard genome sequencing and annotation.</title>
        <authorList>
            <consortium name="The Broad Institute Genomics Platform"/>
            <consortium name="The Broad Institute Genome Sequencing Center for Infectious Disease"/>
            <person name="Wu L."/>
            <person name="Ma J."/>
        </authorList>
    </citation>
    <scope>NUCLEOTIDE SEQUENCE [LARGE SCALE GENOMIC DNA]</scope>
    <source>
        <strain evidence="3">JCM 31047</strain>
    </source>
</reference>
<proteinExistence type="predicted"/>
<comment type="caution">
    <text evidence="2">The sequence shown here is derived from an EMBL/GenBank/DDBJ whole genome shotgun (WGS) entry which is preliminary data.</text>
</comment>
<feature type="chain" id="PRO_5034426509" evidence="1">
    <location>
        <begin position="32"/>
        <end position="348"/>
    </location>
</feature>
<protein>
    <submittedName>
        <fullName evidence="2">Uncharacterized protein</fullName>
    </submittedName>
</protein>
<dbReference type="AlphaFoldDB" id="A0A8H9GWC3"/>
<gene>
    <name evidence="2" type="ORF">GCM10008956_32960</name>
</gene>
<name>A0A8H9GWC3_9DEIO</name>
<evidence type="ECO:0000313" key="2">
    <source>
        <dbReference type="EMBL" id="GGM54481.1"/>
    </source>
</evidence>
<dbReference type="EMBL" id="BMQG01000015">
    <property type="protein sequence ID" value="GGM54481.1"/>
    <property type="molecule type" value="Genomic_DNA"/>
</dbReference>
<feature type="signal peptide" evidence="1">
    <location>
        <begin position="1"/>
        <end position="31"/>
    </location>
</feature>
<sequence>MLESPPDVPYQRRMRRLLTALLALSFTAAHAIDRVPGTNTYYSARTDPITDVNTSFILIPEVNDLTDQTSYTIRCSNRDQAELWSYLSAKHALLADTELEYATKPVVTIRLGSDAPVVLRDGDVSIVSNASDDTDSAAIGFTAGPTRQIVAGLTAGKRLVVRINRASGGQALTYTFPATGVGTAWATIGACGTGRAGSAGPAPVTITPAPGAAAPKFTRWYFTTCTDATSGAVRAGLIAGRAHLCDLVIDTVPNGAQPVRAEFRYELEYREAGRTGKLTLDSVDRWPASGASGARYRQSGTQLIFTLPLNVRARPERVYTSINVTATVYFNNGTSKRVYEPLPVRPAN</sequence>
<accession>A0A8H9GWC3</accession>
<evidence type="ECO:0000256" key="1">
    <source>
        <dbReference type="SAM" id="SignalP"/>
    </source>
</evidence>
<organism evidence="2 3">
    <name type="scientific">Deinococcus arenae</name>
    <dbReference type="NCBI Taxonomy" id="1452751"/>
    <lineage>
        <taxon>Bacteria</taxon>
        <taxon>Thermotogati</taxon>
        <taxon>Deinococcota</taxon>
        <taxon>Deinococci</taxon>
        <taxon>Deinococcales</taxon>
        <taxon>Deinococcaceae</taxon>
        <taxon>Deinococcus</taxon>
    </lineage>
</organism>